<dbReference type="Proteomes" id="UP000002705">
    <property type="component" value="Chromosome 3"/>
</dbReference>
<accession>Q39N03</accession>
<feature type="domain" description="Acyl-CoA thioesterase-like N-terminal HotDog" evidence="4">
    <location>
        <begin position="51"/>
        <end position="129"/>
    </location>
</feature>
<dbReference type="InterPro" id="IPR029069">
    <property type="entry name" value="HotDog_dom_sf"/>
</dbReference>
<evidence type="ECO:0000259" key="4">
    <source>
        <dbReference type="Pfam" id="PF13622"/>
    </source>
</evidence>
<evidence type="ECO:0000313" key="6">
    <source>
        <dbReference type="EMBL" id="ABB06163.1"/>
    </source>
</evidence>
<dbReference type="InterPro" id="IPR003703">
    <property type="entry name" value="Acyl_CoA_thio"/>
</dbReference>
<dbReference type="GeneID" id="45092514"/>
<dbReference type="InterPro" id="IPR049450">
    <property type="entry name" value="ACOT8-like_C"/>
</dbReference>
<keyword evidence="7" id="KW-1185">Reference proteome</keyword>
<feature type="region of interest" description="Disordered" evidence="3">
    <location>
        <begin position="133"/>
        <end position="152"/>
    </location>
</feature>
<dbReference type="PANTHER" id="PTHR11066:SF34">
    <property type="entry name" value="ACYL-COENZYME A THIOESTERASE 8"/>
    <property type="match status" value="1"/>
</dbReference>
<dbReference type="CDD" id="cd03445">
    <property type="entry name" value="Thioesterase_II_repeat2"/>
    <property type="match status" value="1"/>
</dbReference>
<evidence type="ECO:0000313" key="7">
    <source>
        <dbReference type="Proteomes" id="UP000002705"/>
    </source>
</evidence>
<dbReference type="Pfam" id="PF20789">
    <property type="entry name" value="4HBT_3C"/>
    <property type="match status" value="1"/>
</dbReference>
<feature type="domain" description="Acyl-CoA thioesterase-like C-terminal" evidence="5">
    <location>
        <begin position="180"/>
        <end position="305"/>
    </location>
</feature>
<proteinExistence type="inferred from homology"/>
<dbReference type="InterPro" id="IPR042171">
    <property type="entry name" value="Acyl-CoA_hotdog"/>
</dbReference>
<organism evidence="6 7">
    <name type="scientific">Burkholderia lata (strain ATCC 17760 / DSM 23089 / LMG 22485 / NCIMB 9086 / R18194 / 383)</name>
    <dbReference type="NCBI Taxonomy" id="482957"/>
    <lineage>
        <taxon>Bacteria</taxon>
        <taxon>Pseudomonadati</taxon>
        <taxon>Pseudomonadota</taxon>
        <taxon>Betaproteobacteria</taxon>
        <taxon>Burkholderiales</taxon>
        <taxon>Burkholderiaceae</taxon>
        <taxon>Burkholderia</taxon>
        <taxon>Burkholderia cepacia complex</taxon>
    </lineage>
</organism>
<dbReference type="Pfam" id="PF13622">
    <property type="entry name" value="4HBT_3"/>
    <property type="match status" value="1"/>
</dbReference>
<dbReference type="PATRIC" id="fig|482957.22.peg.7680"/>
<dbReference type="Gene3D" id="2.40.160.210">
    <property type="entry name" value="Acyl-CoA thioesterase, double hotdog domain"/>
    <property type="match status" value="1"/>
</dbReference>
<reference evidence="6" key="1">
    <citation type="submission" date="2009-01" db="EMBL/GenBank/DDBJ databases">
        <title>Complete sequence of chromosome 3 of Burkholderia sp. 383.</title>
        <authorList>
            <consortium name="US DOE Joint Genome Institute"/>
            <person name="Copeland A."/>
            <person name="Lucas S."/>
            <person name="Lapidus A."/>
            <person name="Barry K."/>
            <person name="Detter J.C."/>
            <person name="Glavina T."/>
            <person name="Hammon N."/>
            <person name="Israni S."/>
            <person name="Pitluck S."/>
            <person name="Chain P."/>
            <person name="Malfatti S."/>
            <person name="Shin M."/>
            <person name="Vergez L."/>
            <person name="Schmutz J."/>
            <person name="Larimer F."/>
            <person name="Land M."/>
            <person name="Kyrpides N."/>
            <person name="Lykidis A."/>
            <person name="Richardson P."/>
        </authorList>
    </citation>
    <scope>NUCLEOTIDE SEQUENCE</scope>
    <source>
        <strain evidence="6">383</strain>
    </source>
</reference>
<dbReference type="SUPFAM" id="SSF54637">
    <property type="entry name" value="Thioesterase/thiol ester dehydrase-isomerase"/>
    <property type="match status" value="2"/>
</dbReference>
<comment type="similarity">
    <text evidence="1">Belongs to the C/M/P thioester hydrolase family.</text>
</comment>
<dbReference type="CDD" id="cd03444">
    <property type="entry name" value="Thioesterase_II_repeat1"/>
    <property type="match status" value="1"/>
</dbReference>
<dbReference type="EMBL" id="CP000150">
    <property type="protein sequence ID" value="ABB06163.1"/>
    <property type="molecule type" value="Genomic_DNA"/>
</dbReference>
<gene>
    <name evidence="6" type="ordered locus">Bcep18194_C7119</name>
</gene>
<evidence type="ECO:0000256" key="3">
    <source>
        <dbReference type="SAM" id="MobiDB-lite"/>
    </source>
</evidence>
<dbReference type="GO" id="GO:0006637">
    <property type="term" value="P:acyl-CoA metabolic process"/>
    <property type="evidence" value="ECO:0007669"/>
    <property type="project" value="InterPro"/>
</dbReference>
<keyword evidence="2" id="KW-0378">Hydrolase</keyword>
<evidence type="ECO:0000259" key="5">
    <source>
        <dbReference type="Pfam" id="PF20789"/>
    </source>
</evidence>
<dbReference type="InterPro" id="IPR049449">
    <property type="entry name" value="TesB_ACOT8-like_N"/>
</dbReference>
<evidence type="ECO:0000256" key="1">
    <source>
        <dbReference type="ARBA" id="ARBA00006538"/>
    </source>
</evidence>
<protein>
    <submittedName>
        <fullName evidence="6">Acyl-CoA thioesterase</fullName>
    </submittedName>
</protein>
<name>Q39N03_BURL3</name>
<evidence type="ECO:0000256" key="2">
    <source>
        <dbReference type="ARBA" id="ARBA00022801"/>
    </source>
</evidence>
<sequence length="309" mass="33549">MSAHGSEAMVDELGRTEPAMPTGDATLSQLLTLDPVAPGRWRSRRADPNANGRIFGGQLLGQAMAAALDGVPENRTPTMMQALFLHGALPGEPLEFETSVLQEGKRFSSRRVSAWQPGGRAVLDAQVTCAIPLDAPRHGEPTPVPAGERPESLPSLCDLPDAMFDTVRHLGGYDRDCKPSIEFRIPDPARQLSPHTSGPRFRYWMRAARPLPCDARIHAAAFAYLSDWWLNFSALALHQRAIGTRRLYICSLNHGLWLHRPVQADAWLHVETISPAANAGCGLSIAKIHDAAGDLVASASQQTLMTFTG</sequence>
<feature type="region of interest" description="Disordered" evidence="3">
    <location>
        <begin position="1"/>
        <end position="23"/>
    </location>
</feature>
<dbReference type="KEGG" id="bur:Bcep18194_C7119"/>
<dbReference type="PANTHER" id="PTHR11066">
    <property type="entry name" value="ACYL-COA THIOESTERASE"/>
    <property type="match status" value="1"/>
</dbReference>
<dbReference type="AlphaFoldDB" id="Q39N03"/>
<dbReference type="GO" id="GO:0009062">
    <property type="term" value="P:fatty acid catabolic process"/>
    <property type="evidence" value="ECO:0007669"/>
    <property type="project" value="TreeGrafter"/>
</dbReference>
<dbReference type="GO" id="GO:0047617">
    <property type="term" value="F:fatty acyl-CoA hydrolase activity"/>
    <property type="evidence" value="ECO:0007669"/>
    <property type="project" value="InterPro"/>
</dbReference>
<dbReference type="RefSeq" id="WP_011349806.1">
    <property type="nucleotide sequence ID" value="NC_007509.1"/>
</dbReference>
<dbReference type="HOGENOM" id="CLU_032690_0_0_4"/>